<dbReference type="Proteomes" id="UP000032702">
    <property type="component" value="Unassembled WGS sequence"/>
</dbReference>
<dbReference type="InterPro" id="IPR025534">
    <property type="entry name" value="DUF4420"/>
</dbReference>
<accession>Q08YH0</accession>
<dbReference type="Proteomes" id="UP000001351">
    <property type="component" value="Chromosome"/>
</dbReference>
<protein>
    <submittedName>
        <fullName evidence="1">Conserved uncharacterized protein</fullName>
    </submittedName>
</protein>
<dbReference type="STRING" id="378806.STAUR_2442"/>
<dbReference type="eggNOG" id="ENOG5032R7E">
    <property type="taxonomic scope" value="Bacteria"/>
</dbReference>
<gene>
    <name evidence="1" type="ordered locus">STAUR_2442</name>
    <name evidence="2" type="ORF">STIAU_1343</name>
</gene>
<sequence length="333" mass="36110">MDLWSTYRALPRPSPEAAYTIAHGAGALRLARSAANQPALLIATTGSGLTPRRLANLTFAPPLEMIVARADGTSEHARFAVLVCTADDAELERYFCRVVGAFFGNVGDGSVTAPSAEEVERTLDGITTLFCALNRAPRQSVQGLWAELAIIAWARVPEAAISAWHSEPTELHDFALGSHRLEIKSTLTKLREHYFQLDQLSTAITGETVIASLMLQQTPYGVSVFDLVEQIGTRAGNEATARLETIIADSLGRDWPDADADDLRFDLEATRQTLRLYRAIDVPTVPQPLPAGIKRVQFVADLSNAHELPLDQACALAPLYADLLPELFVGVPA</sequence>
<dbReference type="HOGENOM" id="CLU_072996_0_0_7"/>
<dbReference type="EMBL" id="CP002271">
    <property type="protein sequence ID" value="ADO70246.1"/>
    <property type="molecule type" value="Genomic_DNA"/>
</dbReference>
<dbReference type="OrthoDB" id="1403541at2"/>
<proteinExistence type="predicted"/>
<name>Q08YH0_STIAD</name>
<evidence type="ECO:0000313" key="1">
    <source>
        <dbReference type="EMBL" id="ADO70246.1"/>
    </source>
</evidence>
<organism evidence="2 4">
    <name type="scientific">Stigmatella aurantiaca (strain DW4/3-1)</name>
    <dbReference type="NCBI Taxonomy" id="378806"/>
    <lineage>
        <taxon>Bacteria</taxon>
        <taxon>Pseudomonadati</taxon>
        <taxon>Myxococcota</taxon>
        <taxon>Myxococcia</taxon>
        <taxon>Myxococcales</taxon>
        <taxon>Cystobacterineae</taxon>
        <taxon>Archangiaceae</taxon>
        <taxon>Stigmatella</taxon>
    </lineage>
</organism>
<reference evidence="1 3" key="2">
    <citation type="journal article" date="2011" name="Mol. Biol. Evol.">
        <title>Comparative genomic analysis of fruiting body formation in Myxococcales.</title>
        <authorList>
            <person name="Huntley S."/>
            <person name="Hamann N."/>
            <person name="Wegener-Feldbrugge S."/>
            <person name="Treuner-Lange A."/>
            <person name="Kube M."/>
            <person name="Reinhardt R."/>
            <person name="Klages S."/>
            <person name="Muller R."/>
            <person name="Ronning C.M."/>
            <person name="Nierman W.C."/>
            <person name="Sogaard-Andersen L."/>
        </authorList>
    </citation>
    <scope>NUCLEOTIDE SEQUENCE [LARGE SCALE GENOMIC DNA]</scope>
    <source>
        <strain evidence="1 3">DW4/3-1</strain>
    </source>
</reference>
<keyword evidence="3" id="KW-1185">Reference proteome</keyword>
<dbReference type="AlphaFoldDB" id="Q08YH0"/>
<reference evidence="2 4" key="1">
    <citation type="submission" date="2006-04" db="EMBL/GenBank/DDBJ databases">
        <authorList>
            <person name="Nierman W.C."/>
        </authorList>
    </citation>
    <scope>NUCLEOTIDE SEQUENCE [LARGE SCALE GENOMIC DNA]</scope>
    <source>
        <strain evidence="2 4">DW4/3-1</strain>
    </source>
</reference>
<dbReference type="Pfam" id="PF14390">
    <property type="entry name" value="DUF4420"/>
    <property type="match status" value="1"/>
</dbReference>
<evidence type="ECO:0000313" key="3">
    <source>
        <dbReference type="Proteomes" id="UP000001351"/>
    </source>
</evidence>
<evidence type="ECO:0000313" key="2">
    <source>
        <dbReference type="EMBL" id="EAU65537.1"/>
    </source>
</evidence>
<dbReference type="EMBL" id="AAMD01000079">
    <property type="protein sequence ID" value="EAU65537.1"/>
    <property type="molecule type" value="Genomic_DNA"/>
</dbReference>
<dbReference type="KEGG" id="sur:STAUR_2442"/>
<evidence type="ECO:0000313" key="4">
    <source>
        <dbReference type="Proteomes" id="UP000032702"/>
    </source>
</evidence>